<dbReference type="PANTHER" id="PTHR20973:SF0">
    <property type="entry name" value="NON-STRUCTURAL MAINTENANCE OF CHROMOSOMES ELEMENT 1 HOMOLOG"/>
    <property type="match status" value="1"/>
</dbReference>
<gene>
    <name evidence="3" type="ORF">CYNAS_LOCUS5986</name>
</gene>
<dbReference type="GO" id="GO:0030915">
    <property type="term" value="C:Smc5-Smc6 complex"/>
    <property type="evidence" value="ECO:0007669"/>
    <property type="project" value="InterPro"/>
</dbReference>
<keyword evidence="4" id="KW-1185">Reference proteome</keyword>
<comment type="caution">
    <text evidence="3">The sequence shown here is derived from an EMBL/GenBank/DDBJ whole genome shotgun (WGS) entry which is preliminary data.</text>
</comment>
<dbReference type="GO" id="GO:0004842">
    <property type="term" value="F:ubiquitin-protein transferase activity"/>
    <property type="evidence" value="ECO:0007669"/>
    <property type="project" value="TreeGrafter"/>
</dbReference>
<protein>
    <recommendedName>
        <fullName evidence="2">Phorbol-ester/DAG-type domain-containing protein</fullName>
    </recommendedName>
</protein>
<dbReference type="Gene3D" id="1.10.10.10">
    <property type="entry name" value="Winged helix-like DNA-binding domain superfamily/Winged helix DNA-binding domain"/>
    <property type="match status" value="1"/>
</dbReference>
<dbReference type="EMBL" id="CATQJL010000112">
    <property type="protein sequence ID" value="CAJ0594003.1"/>
    <property type="molecule type" value="Genomic_DNA"/>
</dbReference>
<dbReference type="AlphaFoldDB" id="A0AA36LYN4"/>
<dbReference type="InterPro" id="IPR011513">
    <property type="entry name" value="Nse1"/>
</dbReference>
<evidence type="ECO:0000259" key="2">
    <source>
        <dbReference type="PROSITE" id="PS50081"/>
    </source>
</evidence>
<accession>A0AA36LYN4</accession>
<sequence length="308" mass="34027">MGPSRIANLDDIMETDDQPEVDGENGANGGSQNSDDALRVPLFSEILQCSKEFSPAHQSLATNMVSKGILTKKHFYLSFIRDIVSTKLKKNPCVVSKISCTKEELDELVTTLLEQMNPRLAELGLRLTSVTDEENGREMVVLVTEDVLPKELRTITGFSEEELVLFSRYMQKMVECGGECDQSWALQEGSKLPNPMSMMKTQAFIDKLTKSGWTVEKDENIQLAARTIAELEPVLAWKYGCPNCALCQKVVVRKFAAVTCESCHVHVHRHCWNQLAAGCEADEISCPGASVNGCTAMLSKTSIAENTN</sequence>
<feature type="compositionally biased region" description="Acidic residues" evidence="1">
    <location>
        <begin position="11"/>
        <end position="23"/>
    </location>
</feature>
<organism evidence="3 4">
    <name type="scientific">Cylicocyclus nassatus</name>
    <name type="common">Nematode worm</name>
    <dbReference type="NCBI Taxonomy" id="53992"/>
    <lineage>
        <taxon>Eukaryota</taxon>
        <taxon>Metazoa</taxon>
        <taxon>Ecdysozoa</taxon>
        <taxon>Nematoda</taxon>
        <taxon>Chromadorea</taxon>
        <taxon>Rhabditida</taxon>
        <taxon>Rhabditina</taxon>
        <taxon>Rhabditomorpha</taxon>
        <taxon>Strongyloidea</taxon>
        <taxon>Strongylidae</taxon>
        <taxon>Cylicocyclus</taxon>
    </lineage>
</organism>
<reference evidence="3" key="1">
    <citation type="submission" date="2023-07" db="EMBL/GenBank/DDBJ databases">
        <authorList>
            <consortium name="CYATHOMIX"/>
        </authorList>
    </citation>
    <scope>NUCLEOTIDE SEQUENCE</scope>
    <source>
        <strain evidence="3">N/A</strain>
    </source>
</reference>
<evidence type="ECO:0000313" key="4">
    <source>
        <dbReference type="Proteomes" id="UP001176961"/>
    </source>
</evidence>
<dbReference type="PANTHER" id="PTHR20973">
    <property type="entry name" value="NON-SMC ELEMENT 1-RELATED"/>
    <property type="match status" value="1"/>
</dbReference>
<proteinExistence type="predicted"/>
<name>A0AA36LYN4_CYLNA</name>
<dbReference type="GO" id="GO:0005634">
    <property type="term" value="C:nucleus"/>
    <property type="evidence" value="ECO:0007669"/>
    <property type="project" value="TreeGrafter"/>
</dbReference>
<evidence type="ECO:0000256" key="1">
    <source>
        <dbReference type="SAM" id="MobiDB-lite"/>
    </source>
</evidence>
<feature type="domain" description="Phorbol-ester/DAG-type" evidence="2">
    <location>
        <begin position="244"/>
        <end position="279"/>
    </location>
</feature>
<feature type="region of interest" description="Disordered" evidence="1">
    <location>
        <begin position="1"/>
        <end position="35"/>
    </location>
</feature>
<evidence type="ECO:0000313" key="3">
    <source>
        <dbReference type="EMBL" id="CAJ0594003.1"/>
    </source>
</evidence>
<dbReference type="InterPro" id="IPR036388">
    <property type="entry name" value="WH-like_DNA-bd_sf"/>
</dbReference>
<dbReference type="PROSITE" id="PS50081">
    <property type="entry name" value="ZF_DAG_PE_2"/>
    <property type="match status" value="1"/>
</dbReference>
<dbReference type="Proteomes" id="UP001176961">
    <property type="component" value="Unassembled WGS sequence"/>
</dbReference>
<dbReference type="GO" id="GO:0000724">
    <property type="term" value="P:double-strand break repair via homologous recombination"/>
    <property type="evidence" value="ECO:0007669"/>
    <property type="project" value="TreeGrafter"/>
</dbReference>
<dbReference type="InterPro" id="IPR002219">
    <property type="entry name" value="PKC_DAG/PE"/>
</dbReference>